<reference evidence="2" key="1">
    <citation type="submission" date="2025-08" db="UniProtKB">
        <authorList>
            <consortium name="RefSeq"/>
        </authorList>
    </citation>
    <scope>IDENTIFICATION</scope>
</reference>
<name>A0AAJ7SJR9_9ACAR</name>
<dbReference type="GeneID" id="100908718"/>
<dbReference type="InterPro" id="IPR023262">
    <property type="entry name" value="AROS"/>
</dbReference>
<protein>
    <submittedName>
        <fullName evidence="2">Uncharacterized protein LOC100908718 isoform X2</fullName>
    </submittedName>
</protein>
<accession>A0AAJ7SJR9</accession>
<gene>
    <name evidence="2" type="primary">LOC100908718</name>
</gene>
<sequence>MIDAKELNKVKLVKLSSKEKQTRRLMGDMRKRRMSSNADLSKSIARVQRFSEKINGYTKKALANDLVRRRIFKNQAESSIPLKSEDDDMQESAFTEEDFKRFDEEYNIKFTTRARERAEIQKYIK</sequence>
<dbReference type="AlphaFoldDB" id="A0AAJ7SJR9"/>
<dbReference type="Proteomes" id="UP000694867">
    <property type="component" value="Unplaced"/>
</dbReference>
<evidence type="ECO:0000313" key="2">
    <source>
        <dbReference type="RefSeq" id="XP_028969187.1"/>
    </source>
</evidence>
<proteinExistence type="predicted"/>
<dbReference type="Pfam" id="PF15684">
    <property type="entry name" value="AROS"/>
    <property type="match status" value="1"/>
</dbReference>
<evidence type="ECO:0000313" key="1">
    <source>
        <dbReference type="Proteomes" id="UP000694867"/>
    </source>
</evidence>
<organism evidence="1 2">
    <name type="scientific">Galendromus occidentalis</name>
    <name type="common">western predatory mite</name>
    <dbReference type="NCBI Taxonomy" id="34638"/>
    <lineage>
        <taxon>Eukaryota</taxon>
        <taxon>Metazoa</taxon>
        <taxon>Ecdysozoa</taxon>
        <taxon>Arthropoda</taxon>
        <taxon>Chelicerata</taxon>
        <taxon>Arachnida</taxon>
        <taxon>Acari</taxon>
        <taxon>Parasitiformes</taxon>
        <taxon>Mesostigmata</taxon>
        <taxon>Gamasina</taxon>
        <taxon>Phytoseioidea</taxon>
        <taxon>Phytoseiidae</taxon>
        <taxon>Typhlodrominae</taxon>
        <taxon>Galendromus</taxon>
    </lineage>
</organism>
<dbReference type="RefSeq" id="XP_028969187.1">
    <property type="nucleotide sequence ID" value="XM_029113354.1"/>
</dbReference>
<keyword evidence="1" id="KW-1185">Reference proteome</keyword>